<keyword evidence="1" id="KW-1133">Transmembrane helix</keyword>
<dbReference type="Proteomes" id="UP000887574">
    <property type="component" value="Unplaced"/>
</dbReference>
<protein>
    <submittedName>
        <fullName evidence="3">Serpentine receptor class gamma</fullName>
    </submittedName>
</protein>
<keyword evidence="2" id="KW-1185">Reference proteome</keyword>
<feature type="transmembrane region" description="Helical" evidence="1">
    <location>
        <begin position="12"/>
        <end position="34"/>
    </location>
</feature>
<feature type="transmembrane region" description="Helical" evidence="1">
    <location>
        <begin position="54"/>
        <end position="75"/>
    </location>
</feature>
<keyword evidence="1" id="KW-0472">Membrane</keyword>
<organism evidence="2 3">
    <name type="scientific">Ditylenchus dipsaci</name>
    <dbReference type="NCBI Taxonomy" id="166011"/>
    <lineage>
        <taxon>Eukaryota</taxon>
        <taxon>Metazoa</taxon>
        <taxon>Ecdysozoa</taxon>
        <taxon>Nematoda</taxon>
        <taxon>Chromadorea</taxon>
        <taxon>Rhabditida</taxon>
        <taxon>Tylenchina</taxon>
        <taxon>Tylenchomorpha</taxon>
        <taxon>Sphaerularioidea</taxon>
        <taxon>Anguinidae</taxon>
        <taxon>Anguininae</taxon>
        <taxon>Ditylenchus</taxon>
    </lineage>
</organism>
<reference evidence="3" key="1">
    <citation type="submission" date="2022-11" db="UniProtKB">
        <authorList>
            <consortium name="WormBaseParasite"/>
        </authorList>
    </citation>
    <scope>IDENTIFICATION</scope>
</reference>
<proteinExistence type="predicted"/>
<dbReference type="WBParaSite" id="jg21933">
    <property type="protein sequence ID" value="jg21933"/>
    <property type="gene ID" value="jg21933"/>
</dbReference>
<evidence type="ECO:0000313" key="3">
    <source>
        <dbReference type="WBParaSite" id="jg21933"/>
    </source>
</evidence>
<accession>A0A915DNQ7</accession>
<evidence type="ECO:0000313" key="2">
    <source>
        <dbReference type="Proteomes" id="UP000887574"/>
    </source>
</evidence>
<dbReference type="AlphaFoldDB" id="A0A915DNQ7"/>
<sequence length="83" mass="9412">MTSKSYLPYLNYAEAVVTLTCQIISISLMSHLVYCALYNKKKLSVQHFPTSMVIYLLTNIVLSSLAMPYQLYITIKGKPGELF</sequence>
<name>A0A915DNQ7_9BILA</name>
<evidence type="ECO:0000256" key="1">
    <source>
        <dbReference type="SAM" id="Phobius"/>
    </source>
</evidence>
<keyword evidence="1" id="KW-0812">Transmembrane</keyword>